<comment type="caution">
    <text evidence="7">The sequence shown here is derived from an EMBL/GenBank/DDBJ whole genome shotgun (WGS) entry which is preliminary data.</text>
</comment>
<comment type="similarity">
    <text evidence="6">Belongs to the NDUFAF6 family.</text>
</comment>
<evidence type="ECO:0000256" key="4">
    <source>
        <dbReference type="ARBA" id="ARBA00023128"/>
    </source>
</evidence>
<dbReference type="SUPFAM" id="SSF48576">
    <property type="entry name" value="Terpenoid synthases"/>
    <property type="match status" value="1"/>
</dbReference>
<sequence length="314" mass="35838">MRLYTSLLPAGRAINTTFRKPLSNVRFASSNTPSIETAQKYCADSVRKHDYENYLCIPFYPRELQNTQYAIRAFNVELASIRENVSNPMIGKMRTQFWRDTIDKTFAKAPPQQPIALALGDALQRTSLSPMWFKRIINEREENLEDPQFMTIKDMEKYAENTASCLLYLQLESLKIRDVTADHIVSHIGKAIGIATLLRALPFHASQKRLILPAEVTAKHNVVQEEVFRQGHSEGLEDAIFEVATAAHDHLLTARSMLKSVPPSAMPVLISAVPTAKYLEKLEQHNFNAFEPKLQLKSWKLPLDIWSAYRKQQI</sequence>
<evidence type="ECO:0000256" key="1">
    <source>
        <dbReference type="ARBA" id="ARBA00004273"/>
    </source>
</evidence>
<dbReference type="Proteomes" id="UP000654370">
    <property type="component" value="Unassembled WGS sequence"/>
</dbReference>
<dbReference type="AlphaFoldDB" id="A0A8H7PJS6"/>
<dbReference type="InterPro" id="IPR002060">
    <property type="entry name" value="Squ/phyt_synthse"/>
</dbReference>
<dbReference type="PANTHER" id="PTHR21181">
    <property type="match status" value="1"/>
</dbReference>
<gene>
    <name evidence="7" type="ORF">INT43_006067</name>
</gene>
<evidence type="ECO:0000313" key="7">
    <source>
        <dbReference type="EMBL" id="KAG2175005.1"/>
    </source>
</evidence>
<dbReference type="InterPro" id="IPR008949">
    <property type="entry name" value="Isoprenoid_synthase_dom_sf"/>
</dbReference>
<evidence type="ECO:0000256" key="6">
    <source>
        <dbReference type="ARBA" id="ARBA00038273"/>
    </source>
</evidence>
<evidence type="ECO:0000256" key="5">
    <source>
        <dbReference type="ARBA" id="ARBA00023136"/>
    </source>
</evidence>
<evidence type="ECO:0000256" key="2">
    <source>
        <dbReference type="ARBA" id="ARBA00022792"/>
    </source>
</evidence>
<dbReference type="GO" id="GO:0032981">
    <property type="term" value="P:mitochondrial respiratory chain complex I assembly"/>
    <property type="evidence" value="ECO:0007669"/>
    <property type="project" value="TreeGrafter"/>
</dbReference>
<protein>
    <recommendedName>
        <fullName evidence="9">NADH dehydrogenase (Ubiquinone) complex I, assembly factor 6</fullName>
    </recommendedName>
</protein>
<dbReference type="GO" id="GO:0005743">
    <property type="term" value="C:mitochondrial inner membrane"/>
    <property type="evidence" value="ECO:0007669"/>
    <property type="project" value="UniProtKB-SubCell"/>
</dbReference>
<dbReference type="Gene3D" id="1.10.600.10">
    <property type="entry name" value="Farnesyl Diphosphate Synthase"/>
    <property type="match status" value="1"/>
</dbReference>
<reference evidence="7" key="1">
    <citation type="submission" date="2020-12" db="EMBL/GenBank/DDBJ databases">
        <title>Metabolic potential, ecology and presence of endohyphal bacteria is reflected in genomic diversity of Mucoromycotina.</title>
        <authorList>
            <person name="Muszewska A."/>
            <person name="Okrasinska A."/>
            <person name="Steczkiewicz K."/>
            <person name="Drgas O."/>
            <person name="Orlowska M."/>
            <person name="Perlinska-Lenart U."/>
            <person name="Aleksandrzak-Piekarczyk T."/>
            <person name="Szatraj K."/>
            <person name="Zielenkiewicz U."/>
            <person name="Pilsyk S."/>
            <person name="Malc E."/>
            <person name="Mieczkowski P."/>
            <person name="Kruszewska J.S."/>
            <person name="Biernat P."/>
            <person name="Pawlowska J."/>
        </authorList>
    </citation>
    <scope>NUCLEOTIDE SEQUENCE</scope>
    <source>
        <strain evidence="7">WA0000067209</strain>
    </source>
</reference>
<name>A0A8H7PJS6_MORIS</name>
<keyword evidence="5" id="KW-0472">Membrane</keyword>
<organism evidence="7 8">
    <name type="scientific">Mortierella isabellina</name>
    <name type="common">Filamentous fungus</name>
    <name type="synonym">Umbelopsis isabellina</name>
    <dbReference type="NCBI Taxonomy" id="91625"/>
    <lineage>
        <taxon>Eukaryota</taxon>
        <taxon>Fungi</taxon>
        <taxon>Fungi incertae sedis</taxon>
        <taxon>Mucoromycota</taxon>
        <taxon>Mucoromycotina</taxon>
        <taxon>Umbelopsidomycetes</taxon>
        <taxon>Umbelopsidales</taxon>
        <taxon>Umbelopsidaceae</taxon>
        <taxon>Umbelopsis</taxon>
    </lineage>
</organism>
<evidence type="ECO:0008006" key="9">
    <source>
        <dbReference type="Google" id="ProtNLM"/>
    </source>
</evidence>
<evidence type="ECO:0000313" key="8">
    <source>
        <dbReference type="Proteomes" id="UP000654370"/>
    </source>
</evidence>
<evidence type="ECO:0000256" key="3">
    <source>
        <dbReference type="ARBA" id="ARBA00022946"/>
    </source>
</evidence>
<keyword evidence="4" id="KW-0496">Mitochondrion</keyword>
<accession>A0A8H7PJS6</accession>
<dbReference type="OrthoDB" id="270318at2759"/>
<keyword evidence="8" id="KW-1185">Reference proteome</keyword>
<dbReference type="Pfam" id="PF00494">
    <property type="entry name" value="SQS_PSY"/>
    <property type="match status" value="1"/>
</dbReference>
<proteinExistence type="inferred from homology"/>
<dbReference type="PANTHER" id="PTHR21181:SF13">
    <property type="entry name" value="NADH DEHYDROGENASE (UBIQUINONE) COMPLEX I, ASSEMBLY FACTOR 6"/>
    <property type="match status" value="1"/>
</dbReference>
<keyword evidence="3" id="KW-0809">Transit peptide</keyword>
<keyword evidence="2" id="KW-0999">Mitochondrion inner membrane</keyword>
<comment type="subcellular location">
    <subcellularLocation>
        <location evidence="1">Mitochondrion inner membrane</location>
    </subcellularLocation>
</comment>
<dbReference type="EMBL" id="JAEPQZ010000012">
    <property type="protein sequence ID" value="KAG2175005.1"/>
    <property type="molecule type" value="Genomic_DNA"/>
</dbReference>